<name>A0A0A0DDT5_9STRE</name>
<dbReference type="InterPro" id="IPR036701">
    <property type="entry name" value="RraB-like_sf"/>
</dbReference>
<feature type="domain" description="DUF695" evidence="1">
    <location>
        <begin position="30"/>
        <end position="163"/>
    </location>
</feature>
<evidence type="ECO:0000313" key="3">
    <source>
        <dbReference type="EMBL" id="KGM36205.1"/>
    </source>
</evidence>
<dbReference type="Proteomes" id="UP000030019">
    <property type="component" value="Unassembled WGS sequence"/>
</dbReference>
<dbReference type="PATRIC" id="fig|176090.4.peg.1976"/>
<dbReference type="RefSeq" id="WP_037618596.1">
    <property type="nucleotide sequence ID" value="NZ_JPEN01000116.1"/>
</dbReference>
<dbReference type="Gene3D" id="3.30.70.970">
    <property type="entry name" value="RraB-like"/>
    <property type="match status" value="1"/>
</dbReference>
<dbReference type="SUPFAM" id="SSF89946">
    <property type="entry name" value="Hypothetical protein VC0424"/>
    <property type="match status" value="1"/>
</dbReference>
<organism evidence="3 4">
    <name type="scientific">Streptococcus sinensis</name>
    <dbReference type="NCBI Taxonomy" id="176090"/>
    <lineage>
        <taxon>Bacteria</taxon>
        <taxon>Bacillati</taxon>
        <taxon>Bacillota</taxon>
        <taxon>Bacilli</taxon>
        <taxon>Lactobacillales</taxon>
        <taxon>Streptococcaceae</taxon>
        <taxon>Streptococcus</taxon>
    </lineage>
</organism>
<keyword evidence="4" id="KW-1185">Reference proteome</keyword>
<dbReference type="AlphaFoldDB" id="A0A0A0DDT5"/>
<dbReference type="Pfam" id="PF06877">
    <property type="entry name" value="RraB"/>
    <property type="match status" value="1"/>
</dbReference>
<accession>A0A0A0DDT5</accession>
<reference evidence="3 4" key="1">
    <citation type="submission" date="2014-06" db="EMBL/GenBank/DDBJ databases">
        <authorList>
            <person name="Teng J.L."/>
            <person name="Huang Y."/>
            <person name="Tse H."/>
            <person name="Lau S.K."/>
            <person name="Woo P.C."/>
        </authorList>
    </citation>
    <scope>NUCLEOTIDE SEQUENCE [LARGE SCALE GENOMIC DNA]</scope>
    <source>
        <strain evidence="3 4">HKU4</strain>
    </source>
</reference>
<evidence type="ECO:0000259" key="1">
    <source>
        <dbReference type="Pfam" id="PF05117"/>
    </source>
</evidence>
<dbReference type="Pfam" id="PF05117">
    <property type="entry name" value="DUF695"/>
    <property type="match status" value="1"/>
</dbReference>
<evidence type="ECO:0000259" key="2">
    <source>
        <dbReference type="Pfam" id="PF06877"/>
    </source>
</evidence>
<protein>
    <submittedName>
        <fullName evidence="3">Putative cytoplasmic protein</fullName>
    </submittedName>
</protein>
<dbReference type="InterPro" id="IPR009671">
    <property type="entry name" value="RraB_dom"/>
</dbReference>
<comment type="caution">
    <text evidence="3">The sequence shown here is derived from an EMBL/GenBank/DDBJ whole genome shotgun (WGS) entry which is preliminary data.</text>
</comment>
<proteinExistence type="predicted"/>
<dbReference type="EMBL" id="JPEN01000116">
    <property type="protein sequence ID" value="KGM36205.1"/>
    <property type="molecule type" value="Genomic_DNA"/>
</dbReference>
<gene>
    <name evidence="3" type="ORF">SSIN_2031</name>
</gene>
<evidence type="ECO:0000313" key="4">
    <source>
        <dbReference type="Proteomes" id="UP000030019"/>
    </source>
</evidence>
<dbReference type="InterPro" id="IPR016097">
    <property type="entry name" value="DUF695"/>
</dbReference>
<sequence length="274" mass="32104">MSFFEKIFGKNQENQLQTEEAPVVLEEVPNEWGSFSTLIDDQVASIRLNLALAQVAPYAQYSYAMRLKIALLDVESETKFPTNDEFLKLNTIEDELSEALFNISGIYVGTVITDGHIEYYYYLRDKQSHVAAISRVMKEFPDYQYSSATLVDPEWNQYFEFLYPNEYEYQTILNQRIWYELEKSGDHHDQIREINHWICCTSEETQAELMLEVEKLAYTLVSIDKLQDSTRPYRIQISRLDDTELSHLNQNVWELVEISKKYGGKYSGWSCNVV</sequence>
<feature type="domain" description="Regulator of ribonuclease activity B" evidence="2">
    <location>
        <begin position="174"/>
        <end position="271"/>
    </location>
</feature>
<dbReference type="eggNOG" id="COG3076">
    <property type="taxonomic scope" value="Bacteria"/>
</dbReference>